<feature type="domain" description="PPM-type phosphatase" evidence="2">
    <location>
        <begin position="29"/>
        <end position="268"/>
    </location>
</feature>
<dbReference type="Gene3D" id="3.60.40.10">
    <property type="entry name" value="PPM-type phosphatase domain"/>
    <property type="match status" value="1"/>
</dbReference>
<dbReference type="SMART" id="SM00331">
    <property type="entry name" value="PP2C_SIG"/>
    <property type="match status" value="1"/>
</dbReference>
<evidence type="ECO:0000256" key="1">
    <source>
        <dbReference type="SAM" id="MobiDB-lite"/>
    </source>
</evidence>
<comment type="caution">
    <text evidence="3">The sequence shown here is derived from an EMBL/GenBank/DDBJ whole genome shotgun (WGS) entry which is preliminary data.</text>
</comment>
<protein>
    <submittedName>
        <fullName evidence="3">Serine/threonine-protein phosphatase</fullName>
    </submittedName>
</protein>
<gene>
    <name evidence="3" type="ORF">ESU54_16805</name>
</gene>
<accession>A0A5C6YWI1</accession>
<proteinExistence type="predicted"/>
<evidence type="ECO:0000313" key="3">
    <source>
        <dbReference type="EMBL" id="TXD71390.1"/>
    </source>
</evidence>
<dbReference type="PANTHER" id="PTHR47992">
    <property type="entry name" value="PROTEIN PHOSPHATASE"/>
    <property type="match status" value="1"/>
</dbReference>
<dbReference type="PROSITE" id="PS51746">
    <property type="entry name" value="PPM_2"/>
    <property type="match status" value="1"/>
</dbReference>
<dbReference type="RefSeq" id="WP_111845975.1">
    <property type="nucleotide sequence ID" value="NZ_UEGI01000032.1"/>
</dbReference>
<dbReference type="InterPro" id="IPR015655">
    <property type="entry name" value="PP2C"/>
</dbReference>
<dbReference type="InterPro" id="IPR036457">
    <property type="entry name" value="PPM-type-like_dom_sf"/>
</dbReference>
<dbReference type="Proteomes" id="UP000321497">
    <property type="component" value="Unassembled WGS sequence"/>
</dbReference>
<reference evidence="3 4" key="1">
    <citation type="submission" date="2019-08" db="EMBL/GenBank/DDBJ databases">
        <title>Genome of Aequorivita antarctica SW49 (type strain).</title>
        <authorList>
            <person name="Bowman J.P."/>
        </authorList>
    </citation>
    <scope>NUCLEOTIDE SEQUENCE [LARGE SCALE GENOMIC DNA]</scope>
    <source>
        <strain evidence="3 4">SW49</strain>
    </source>
</reference>
<feature type="region of interest" description="Disordered" evidence="1">
    <location>
        <begin position="1"/>
        <end position="21"/>
    </location>
</feature>
<keyword evidence="4" id="KW-1185">Reference proteome</keyword>
<dbReference type="InterPro" id="IPR001932">
    <property type="entry name" value="PPM-type_phosphatase-like_dom"/>
</dbReference>
<evidence type="ECO:0000259" key="2">
    <source>
        <dbReference type="PROSITE" id="PS51746"/>
    </source>
</evidence>
<dbReference type="EMBL" id="VORT01000019">
    <property type="protein sequence ID" value="TXD71390.1"/>
    <property type="molecule type" value="Genomic_DNA"/>
</dbReference>
<dbReference type="GO" id="GO:0004722">
    <property type="term" value="F:protein serine/threonine phosphatase activity"/>
    <property type="evidence" value="ECO:0007669"/>
    <property type="project" value="InterPro"/>
</dbReference>
<dbReference type="AlphaFoldDB" id="A0A5C6YWI1"/>
<sequence>MKFLFSKNNNKLPDSTKNNPSSKGKFCAVYAISETGPVRDHNEDSIAFSFPENNRHNLIAVVADGMGGHNAGEVASKMACDLLLDYCLKNWKQQAPDKLLHKAYLEAHQTIVTAGNSNSEQKGMGTTATSVIIHKNACYIGHIGDSRAYLLRNDSLMQLSKDHTLVNQMYENGEITEKERDHHPMKNVLLQAMGTTPTIQPQILADGWSIMEGDRLFLCSDGVYDALSEEDIEDLLLIKRPEFALECLSATATARNVSDNFSALLIDISSGVQSNPSMTKEQNIVQ</sequence>
<dbReference type="SMART" id="SM00332">
    <property type="entry name" value="PP2Cc"/>
    <property type="match status" value="1"/>
</dbReference>
<dbReference type="SUPFAM" id="SSF81606">
    <property type="entry name" value="PP2C-like"/>
    <property type="match status" value="1"/>
</dbReference>
<evidence type="ECO:0000313" key="4">
    <source>
        <dbReference type="Proteomes" id="UP000321497"/>
    </source>
</evidence>
<dbReference type="OrthoDB" id="9801841at2"/>
<organism evidence="3 4">
    <name type="scientific">Aequorivita antarctica</name>
    <dbReference type="NCBI Taxonomy" id="153266"/>
    <lineage>
        <taxon>Bacteria</taxon>
        <taxon>Pseudomonadati</taxon>
        <taxon>Bacteroidota</taxon>
        <taxon>Flavobacteriia</taxon>
        <taxon>Flavobacteriales</taxon>
        <taxon>Flavobacteriaceae</taxon>
        <taxon>Aequorivita</taxon>
    </lineage>
</organism>
<name>A0A5C6YWI1_9FLAO</name>
<dbReference type="Pfam" id="PF13672">
    <property type="entry name" value="PP2C_2"/>
    <property type="match status" value="1"/>
</dbReference>
<dbReference type="CDD" id="cd00143">
    <property type="entry name" value="PP2Cc"/>
    <property type="match status" value="1"/>
</dbReference>